<organism evidence="1 2">
    <name type="scientific">Ilyodon furcidens</name>
    <name type="common">goldbreast splitfin</name>
    <dbReference type="NCBI Taxonomy" id="33524"/>
    <lineage>
        <taxon>Eukaryota</taxon>
        <taxon>Metazoa</taxon>
        <taxon>Chordata</taxon>
        <taxon>Craniata</taxon>
        <taxon>Vertebrata</taxon>
        <taxon>Euteleostomi</taxon>
        <taxon>Actinopterygii</taxon>
        <taxon>Neopterygii</taxon>
        <taxon>Teleostei</taxon>
        <taxon>Neoteleostei</taxon>
        <taxon>Acanthomorphata</taxon>
        <taxon>Ovalentaria</taxon>
        <taxon>Atherinomorphae</taxon>
        <taxon>Cyprinodontiformes</taxon>
        <taxon>Goodeidae</taxon>
        <taxon>Ilyodon</taxon>
    </lineage>
</organism>
<dbReference type="EMBL" id="JAHRIQ010081821">
    <property type="protein sequence ID" value="MEQ2247513.1"/>
    <property type="molecule type" value="Genomic_DNA"/>
</dbReference>
<dbReference type="Proteomes" id="UP001482620">
    <property type="component" value="Unassembled WGS sequence"/>
</dbReference>
<gene>
    <name evidence="1" type="ORF">ILYODFUR_010099</name>
</gene>
<protein>
    <submittedName>
        <fullName evidence="1">Uncharacterized protein</fullName>
    </submittedName>
</protein>
<sequence length="102" mass="11534">MSVSVHHIDEPDLAIQDNFHLQSLACSWCETRLEKDCRRGKPAINAPSLHTIQFRLSQCDNMQASRNVSKVTSLHKTFRTAPLFQCLHSLTRSLKLFGCLGP</sequence>
<accession>A0ABV0UTL2</accession>
<keyword evidence="2" id="KW-1185">Reference proteome</keyword>
<reference evidence="1 2" key="1">
    <citation type="submission" date="2021-06" db="EMBL/GenBank/DDBJ databases">
        <authorList>
            <person name="Palmer J.M."/>
        </authorList>
    </citation>
    <scope>NUCLEOTIDE SEQUENCE [LARGE SCALE GENOMIC DNA]</scope>
    <source>
        <strain evidence="2">if_2019</strain>
        <tissue evidence="1">Muscle</tissue>
    </source>
</reference>
<evidence type="ECO:0000313" key="2">
    <source>
        <dbReference type="Proteomes" id="UP001482620"/>
    </source>
</evidence>
<name>A0ABV0UTL2_9TELE</name>
<comment type="caution">
    <text evidence="1">The sequence shown here is derived from an EMBL/GenBank/DDBJ whole genome shotgun (WGS) entry which is preliminary data.</text>
</comment>
<evidence type="ECO:0000313" key="1">
    <source>
        <dbReference type="EMBL" id="MEQ2247513.1"/>
    </source>
</evidence>
<proteinExistence type="predicted"/>